<gene>
    <name evidence="1" type="ORF">WKI67_07045</name>
</gene>
<dbReference type="Proteomes" id="UP001377168">
    <property type="component" value="Unassembled WGS sequence"/>
</dbReference>
<reference evidence="1" key="1">
    <citation type="submission" date="2024-03" db="EMBL/GenBank/DDBJ databases">
        <title>Novel Streptomyces species of biotechnological and ecological value are a feature of Machair soil.</title>
        <authorList>
            <person name="Prole J.R."/>
            <person name="Goodfellow M."/>
            <person name="Allenby N."/>
            <person name="Ward A.C."/>
        </authorList>
    </citation>
    <scope>NUCLEOTIDE SEQUENCE</scope>
    <source>
        <strain evidence="1">MS2.AVA.5</strain>
    </source>
</reference>
<accession>A0ACC6PP66</accession>
<evidence type="ECO:0000313" key="1">
    <source>
        <dbReference type="EMBL" id="MEJ8633148.1"/>
    </source>
</evidence>
<sequence length="237" mass="24464">MQIEGAVALVTGGNRGLGDQFVKALLDRGAAKVYAAARNPDTVTTPGAVPLALDITDPASVRAAAEQAQDVTLLINNAGISTGTGILDGSTDGFRREMDTHVFGTLDMSRAFAPVLARNGGGALLNVLSVLSWYVFPDNAAYSAAKAAEWAVTNALRVQLAGQGTLVTALHVGYMDTDMAAAVEGPKTDPAKVAHGALDTIEARRFEYLADDISAQVKAGLAADPAALYPQVAELLA</sequence>
<comment type="caution">
    <text evidence="1">The sequence shown here is derived from an EMBL/GenBank/DDBJ whole genome shotgun (WGS) entry which is preliminary data.</text>
</comment>
<protein>
    <submittedName>
        <fullName evidence="1">SDR family oxidoreductase</fullName>
    </submittedName>
</protein>
<evidence type="ECO:0000313" key="2">
    <source>
        <dbReference type="Proteomes" id="UP001377168"/>
    </source>
</evidence>
<name>A0ACC6PP66_9ACTN</name>
<proteinExistence type="predicted"/>
<dbReference type="EMBL" id="JBBKAJ010000022">
    <property type="protein sequence ID" value="MEJ8633148.1"/>
    <property type="molecule type" value="Genomic_DNA"/>
</dbReference>
<organism evidence="1 2">
    <name type="scientific">Streptomyces achmelvichensis</name>
    <dbReference type="NCBI Taxonomy" id="3134111"/>
    <lineage>
        <taxon>Bacteria</taxon>
        <taxon>Bacillati</taxon>
        <taxon>Actinomycetota</taxon>
        <taxon>Actinomycetes</taxon>
        <taxon>Kitasatosporales</taxon>
        <taxon>Streptomycetaceae</taxon>
        <taxon>Streptomyces</taxon>
    </lineage>
</organism>
<keyword evidence="2" id="KW-1185">Reference proteome</keyword>